<keyword evidence="1" id="KW-0479">Metal-binding</keyword>
<reference evidence="3 4" key="1">
    <citation type="journal article" date="2020" name="Mol. Plant">
        <title>The Chromosome-Based Rubber Tree Genome Provides New Insights into Spurge Genome Evolution and Rubber Biosynthesis.</title>
        <authorList>
            <person name="Liu J."/>
            <person name="Shi C."/>
            <person name="Shi C.C."/>
            <person name="Li W."/>
            <person name="Zhang Q.J."/>
            <person name="Zhang Y."/>
            <person name="Li K."/>
            <person name="Lu H.F."/>
            <person name="Shi C."/>
            <person name="Zhu S.T."/>
            <person name="Xiao Z.Y."/>
            <person name="Nan H."/>
            <person name="Yue Y."/>
            <person name="Zhu X.G."/>
            <person name="Wu Y."/>
            <person name="Hong X.N."/>
            <person name="Fan G.Y."/>
            <person name="Tong Y."/>
            <person name="Zhang D."/>
            <person name="Mao C.L."/>
            <person name="Liu Y.L."/>
            <person name="Hao S.J."/>
            <person name="Liu W.Q."/>
            <person name="Lv M.Q."/>
            <person name="Zhang H.B."/>
            <person name="Liu Y."/>
            <person name="Hu-Tang G.R."/>
            <person name="Wang J.P."/>
            <person name="Wang J.H."/>
            <person name="Sun Y.H."/>
            <person name="Ni S.B."/>
            <person name="Chen W.B."/>
            <person name="Zhang X.C."/>
            <person name="Jiao Y.N."/>
            <person name="Eichler E.E."/>
            <person name="Li G.H."/>
            <person name="Liu X."/>
            <person name="Gao L.Z."/>
        </authorList>
    </citation>
    <scope>NUCLEOTIDE SEQUENCE [LARGE SCALE GENOMIC DNA]</scope>
    <source>
        <strain evidence="4">cv. GT1</strain>
        <tissue evidence="3">Leaf</tissue>
    </source>
</reference>
<sequence>MVDSQNSSHFSDPVGTVTHACNPSKDVSSPYYLHHSENHSSVIVTPELTLANFASWRRSFLLAVSIKNKQGFLDGSISKPTPEDPLYLSWVRCNNLLVAWLLGSVSPPIASTVFYMEDAKKIWEKLNQGFFHHDDSRIFHLQQLLCSYSREETQRSLLVHSQSFPEMSAMAVKKVKNDVTCFHCGKLGHVKANCYRLIGFPLDFKFTKSKGNASGSSTSKSASACQVSTTKAIAESVADDLSKITLSKEQVYKLMTLLNDQISNTGATDHIVCNNSLFSSYKSLSNAFVYLPNGVKVPVTAVGQV</sequence>
<protein>
    <recommendedName>
        <fullName evidence="2">CCHC-type domain-containing protein</fullName>
    </recommendedName>
</protein>
<keyword evidence="4" id="KW-1185">Reference proteome</keyword>
<evidence type="ECO:0000313" key="4">
    <source>
        <dbReference type="Proteomes" id="UP000467840"/>
    </source>
</evidence>
<organism evidence="3 4">
    <name type="scientific">Hevea brasiliensis</name>
    <name type="common">Para rubber tree</name>
    <name type="synonym">Siphonia brasiliensis</name>
    <dbReference type="NCBI Taxonomy" id="3981"/>
    <lineage>
        <taxon>Eukaryota</taxon>
        <taxon>Viridiplantae</taxon>
        <taxon>Streptophyta</taxon>
        <taxon>Embryophyta</taxon>
        <taxon>Tracheophyta</taxon>
        <taxon>Spermatophyta</taxon>
        <taxon>Magnoliopsida</taxon>
        <taxon>eudicotyledons</taxon>
        <taxon>Gunneridae</taxon>
        <taxon>Pentapetalae</taxon>
        <taxon>rosids</taxon>
        <taxon>fabids</taxon>
        <taxon>Malpighiales</taxon>
        <taxon>Euphorbiaceae</taxon>
        <taxon>Crotonoideae</taxon>
        <taxon>Micrandreae</taxon>
        <taxon>Hevea</taxon>
    </lineage>
</organism>
<dbReference type="Proteomes" id="UP000467840">
    <property type="component" value="Chromosome 8"/>
</dbReference>
<dbReference type="EMBL" id="JAAGAX010000016">
    <property type="protein sequence ID" value="KAF2289700.1"/>
    <property type="molecule type" value="Genomic_DNA"/>
</dbReference>
<accession>A0A6A6KL81</accession>
<name>A0A6A6KL81_HEVBR</name>
<evidence type="ECO:0000259" key="2">
    <source>
        <dbReference type="PROSITE" id="PS50158"/>
    </source>
</evidence>
<dbReference type="AlphaFoldDB" id="A0A6A6KL81"/>
<dbReference type="SUPFAM" id="SSF57756">
    <property type="entry name" value="Retrovirus zinc finger-like domains"/>
    <property type="match status" value="1"/>
</dbReference>
<dbReference type="PANTHER" id="PTHR37610:SF94">
    <property type="entry name" value="RETROTRANSPOSON COPIA-LIKE N-TERMINAL DOMAIN-CONTAINING PROTEIN"/>
    <property type="match status" value="1"/>
</dbReference>
<dbReference type="PANTHER" id="PTHR37610">
    <property type="entry name" value="CCHC-TYPE DOMAIN-CONTAINING PROTEIN"/>
    <property type="match status" value="1"/>
</dbReference>
<evidence type="ECO:0000313" key="3">
    <source>
        <dbReference type="EMBL" id="KAF2289700.1"/>
    </source>
</evidence>
<dbReference type="GO" id="GO:0008270">
    <property type="term" value="F:zinc ion binding"/>
    <property type="evidence" value="ECO:0007669"/>
    <property type="project" value="UniProtKB-KW"/>
</dbReference>
<dbReference type="Pfam" id="PF14244">
    <property type="entry name" value="Retrotran_gag_3"/>
    <property type="match status" value="1"/>
</dbReference>
<proteinExistence type="predicted"/>
<dbReference type="GO" id="GO:0003676">
    <property type="term" value="F:nucleic acid binding"/>
    <property type="evidence" value="ECO:0007669"/>
    <property type="project" value="InterPro"/>
</dbReference>
<gene>
    <name evidence="3" type="ORF">GH714_038045</name>
</gene>
<dbReference type="InterPro" id="IPR036875">
    <property type="entry name" value="Znf_CCHC_sf"/>
</dbReference>
<evidence type="ECO:0000256" key="1">
    <source>
        <dbReference type="PROSITE-ProRule" id="PRU00047"/>
    </source>
</evidence>
<keyword evidence="1" id="KW-0862">Zinc</keyword>
<keyword evidence="1" id="KW-0863">Zinc-finger</keyword>
<comment type="caution">
    <text evidence="3">The sequence shown here is derived from an EMBL/GenBank/DDBJ whole genome shotgun (WGS) entry which is preliminary data.</text>
</comment>
<dbReference type="InterPro" id="IPR001878">
    <property type="entry name" value="Znf_CCHC"/>
</dbReference>
<dbReference type="PROSITE" id="PS50158">
    <property type="entry name" value="ZF_CCHC"/>
    <property type="match status" value="1"/>
</dbReference>
<dbReference type="InterPro" id="IPR029472">
    <property type="entry name" value="Copia-like_N"/>
</dbReference>
<feature type="domain" description="CCHC-type" evidence="2">
    <location>
        <begin position="181"/>
        <end position="194"/>
    </location>
</feature>
<dbReference type="Pfam" id="PF00098">
    <property type="entry name" value="zf-CCHC"/>
    <property type="match status" value="1"/>
</dbReference>